<keyword evidence="5" id="KW-0067">ATP-binding</keyword>
<dbReference type="Proteomes" id="UP000029725">
    <property type="component" value="Unassembled WGS sequence"/>
</dbReference>
<evidence type="ECO:0000313" key="8">
    <source>
        <dbReference type="EMBL" id="KGG53040.1"/>
    </source>
</evidence>
<keyword evidence="2" id="KW-0808">Transferase</keyword>
<dbReference type="Gene3D" id="1.10.510.10">
    <property type="entry name" value="Transferase(Phosphotransferase) domain 1"/>
    <property type="match status" value="2"/>
</dbReference>
<feature type="domain" description="Protein kinase" evidence="6">
    <location>
        <begin position="1"/>
        <end position="88"/>
    </location>
</feature>
<keyword evidence="3" id="KW-0547">Nucleotide-binding</keyword>
<sequence>MAPELLRKSGYRGSIDWWSLGIVMYELMFGRRPFKGNTKVELMKAIMKGQFPIVKGKYSQESIDFLKSLLKMNPKRRIGFEDGIHYQVSSALPDQKCTCLDSENDENLSGGFKQAKESSFKSIMRHRFFKKIDWNKLNEKQVPSPYRPNPLTFHFDLMHEVNAVLNEKSPLKPSKLKNSEVDLSRVESLQKVEKEFKYYNWEQA</sequence>
<dbReference type="PANTHER" id="PTHR24351">
    <property type="entry name" value="RIBOSOMAL PROTEIN S6 KINASE"/>
    <property type="match status" value="1"/>
</dbReference>
<dbReference type="PROSITE" id="PS50011">
    <property type="entry name" value="PROTEIN_KINASE_DOM"/>
    <property type="match status" value="1"/>
</dbReference>
<proteinExistence type="predicted"/>
<evidence type="ECO:0000259" key="6">
    <source>
        <dbReference type="PROSITE" id="PS50011"/>
    </source>
</evidence>
<dbReference type="VEuPathDB" id="MicrosporidiaDB:DI09_115p60"/>
<dbReference type="SUPFAM" id="SSF56112">
    <property type="entry name" value="Protein kinase-like (PK-like)"/>
    <property type="match status" value="1"/>
</dbReference>
<keyword evidence="1" id="KW-0723">Serine/threonine-protein kinase</keyword>
<dbReference type="OrthoDB" id="63267at2759"/>
<protein>
    <submittedName>
        <fullName evidence="8">Kinase-like protein</fullName>
    </submittedName>
</protein>
<reference evidence="8 9" key="1">
    <citation type="submission" date="2014-04" db="EMBL/GenBank/DDBJ databases">
        <title>A new species of microsporidia sheds light on the evolution of extreme parasitism.</title>
        <authorList>
            <person name="Haag K.L."/>
            <person name="James T.Y."/>
            <person name="Larsson R."/>
            <person name="Schaer T.M."/>
            <person name="Refardt D."/>
            <person name="Pombert J.-F."/>
            <person name="Ebert D."/>
        </authorList>
    </citation>
    <scope>NUCLEOTIDE SEQUENCE [LARGE SCALE GENOMIC DNA]</scope>
    <source>
        <strain evidence="8 9">UGP3</strain>
        <tissue evidence="8">Spores</tissue>
    </source>
</reference>
<evidence type="ECO:0000313" key="9">
    <source>
        <dbReference type="Proteomes" id="UP000029725"/>
    </source>
</evidence>
<comment type="caution">
    <text evidence="8">The sequence shown here is derived from an EMBL/GenBank/DDBJ whole genome shotgun (WGS) entry which is preliminary data.</text>
</comment>
<evidence type="ECO:0000256" key="4">
    <source>
        <dbReference type="ARBA" id="ARBA00022777"/>
    </source>
</evidence>
<dbReference type="RefSeq" id="XP_013239476.1">
    <property type="nucleotide sequence ID" value="XM_013384022.1"/>
</dbReference>
<gene>
    <name evidence="8" type="ORF">DI09_115p60</name>
</gene>
<feature type="domain" description="AGC-kinase C-terminal" evidence="7">
    <location>
        <begin position="130"/>
        <end position="204"/>
    </location>
</feature>
<dbReference type="InterPro" id="IPR000719">
    <property type="entry name" value="Prot_kinase_dom"/>
</dbReference>
<evidence type="ECO:0000256" key="1">
    <source>
        <dbReference type="ARBA" id="ARBA00022527"/>
    </source>
</evidence>
<dbReference type="Pfam" id="PF00069">
    <property type="entry name" value="Pkinase"/>
    <property type="match status" value="1"/>
</dbReference>
<dbReference type="GO" id="GO:0005524">
    <property type="term" value="F:ATP binding"/>
    <property type="evidence" value="ECO:0007669"/>
    <property type="project" value="UniProtKB-KW"/>
</dbReference>
<keyword evidence="9" id="KW-1185">Reference proteome</keyword>
<evidence type="ECO:0000256" key="2">
    <source>
        <dbReference type="ARBA" id="ARBA00022679"/>
    </source>
</evidence>
<dbReference type="GO" id="GO:0004674">
    <property type="term" value="F:protein serine/threonine kinase activity"/>
    <property type="evidence" value="ECO:0007669"/>
    <property type="project" value="UniProtKB-KW"/>
</dbReference>
<evidence type="ECO:0000256" key="3">
    <source>
        <dbReference type="ARBA" id="ARBA00022741"/>
    </source>
</evidence>
<organism evidence="8 9">
    <name type="scientific">Mitosporidium daphniae</name>
    <dbReference type="NCBI Taxonomy" id="1485682"/>
    <lineage>
        <taxon>Eukaryota</taxon>
        <taxon>Fungi</taxon>
        <taxon>Fungi incertae sedis</taxon>
        <taxon>Microsporidia</taxon>
        <taxon>Mitosporidium</taxon>
    </lineage>
</organism>
<dbReference type="AlphaFoldDB" id="A0A098VVU1"/>
<dbReference type="PROSITE" id="PS51285">
    <property type="entry name" value="AGC_KINASE_CTER"/>
    <property type="match status" value="1"/>
</dbReference>
<accession>A0A098VVU1</accession>
<dbReference type="InterPro" id="IPR000961">
    <property type="entry name" value="AGC-kinase_C"/>
</dbReference>
<name>A0A098VVU1_9MICR</name>
<dbReference type="GeneID" id="25258076"/>
<dbReference type="HOGENOM" id="CLU_1343547_0_0_1"/>
<evidence type="ECO:0000256" key="5">
    <source>
        <dbReference type="ARBA" id="ARBA00022840"/>
    </source>
</evidence>
<dbReference type="InterPro" id="IPR011009">
    <property type="entry name" value="Kinase-like_dom_sf"/>
</dbReference>
<keyword evidence="4 8" id="KW-0418">Kinase</keyword>
<evidence type="ECO:0000259" key="7">
    <source>
        <dbReference type="PROSITE" id="PS51285"/>
    </source>
</evidence>
<dbReference type="EMBL" id="JMKJ01000017">
    <property type="protein sequence ID" value="KGG53040.1"/>
    <property type="molecule type" value="Genomic_DNA"/>
</dbReference>